<feature type="region of interest" description="Disordered" evidence="1">
    <location>
        <begin position="321"/>
        <end position="361"/>
    </location>
</feature>
<feature type="compositionally biased region" description="Basic and acidic residues" evidence="1">
    <location>
        <begin position="330"/>
        <end position="342"/>
    </location>
</feature>
<evidence type="ECO:0000256" key="1">
    <source>
        <dbReference type="SAM" id="MobiDB-lite"/>
    </source>
</evidence>
<protein>
    <recommendedName>
        <fullName evidence="2">Azaphilone pigments biosynthesis cluster protein L N-terminal domain-containing protein</fullName>
    </recommendedName>
</protein>
<accession>L7J941</accession>
<name>L7J941_PYRO1</name>
<reference evidence="3" key="1">
    <citation type="journal article" date="2012" name="PLoS Genet.">
        <title>Comparative analysis of the genomes of two field isolates of the rice blast fungus Magnaporthe oryzae.</title>
        <authorList>
            <person name="Xue M."/>
            <person name="Yang J."/>
            <person name="Li Z."/>
            <person name="Hu S."/>
            <person name="Yao N."/>
            <person name="Dean R.A."/>
            <person name="Zhao W."/>
            <person name="Shen M."/>
            <person name="Zhang H."/>
            <person name="Li C."/>
            <person name="Liu L."/>
            <person name="Cao L."/>
            <person name="Xu X."/>
            <person name="Xing Y."/>
            <person name="Hsiang T."/>
            <person name="Zhang Z."/>
            <person name="Xu J.R."/>
            <person name="Peng Y.L."/>
        </authorList>
    </citation>
    <scope>NUCLEOTIDE SEQUENCE [LARGE SCALE GENOMIC DNA]</scope>
    <source>
        <strain evidence="3">P131</strain>
    </source>
</reference>
<feature type="domain" description="Azaphilone pigments biosynthesis cluster protein L N-terminal" evidence="2">
    <location>
        <begin position="3"/>
        <end position="136"/>
    </location>
</feature>
<organism>
    <name type="scientific">Pyricularia oryzae (strain P131)</name>
    <name type="common">Rice blast fungus</name>
    <name type="synonym">Magnaporthe oryzae</name>
    <dbReference type="NCBI Taxonomy" id="1143193"/>
    <lineage>
        <taxon>Eukaryota</taxon>
        <taxon>Fungi</taxon>
        <taxon>Dikarya</taxon>
        <taxon>Ascomycota</taxon>
        <taxon>Pezizomycotina</taxon>
        <taxon>Sordariomycetes</taxon>
        <taxon>Sordariomycetidae</taxon>
        <taxon>Magnaporthales</taxon>
        <taxon>Pyriculariaceae</taxon>
        <taxon>Pyricularia</taxon>
    </lineage>
</organism>
<proteinExistence type="predicted"/>
<dbReference type="EMBL" id="JH794680">
    <property type="protein sequence ID" value="ELQ64727.1"/>
    <property type="molecule type" value="Genomic_DNA"/>
</dbReference>
<evidence type="ECO:0000313" key="3">
    <source>
        <dbReference type="EMBL" id="ELQ64727.1"/>
    </source>
</evidence>
<gene>
    <name evidence="3" type="ORF">OOW_P131scaffold00571g2</name>
</gene>
<dbReference type="AlphaFoldDB" id="L7J941"/>
<evidence type="ECO:0000259" key="2">
    <source>
        <dbReference type="Pfam" id="PF17111"/>
    </source>
</evidence>
<dbReference type="Pfam" id="PF17111">
    <property type="entry name" value="PigL_N"/>
    <property type="match status" value="1"/>
</dbReference>
<sequence length="361" mass="39356">MGDPLSASASVLAIATAAIQSTKSLCAAVQRYKARDKTLNRLYGELEDLVKVLSSLEQAFELEAPVWGLLKGPISRCCQTCREFEVAMERFGGKSMTGLRDWAKMEFMRDDINGFIDALAGYKSTITIGLGAITMSFLVSLQNRQPALLKGEPPSTANFARDQFDAELMTRQTLNQSRDTIVATIHRLQELLNATLSSEGPERDQQRLRLQQDIDASKQCLEVCKEASNQVSHQKIHIIREVVADDDTDQVVVTTLADLFDVGKVLAKSGSAQLVGSMTDDTLQKLSADRYSSRFGTAPSNSGRAQVRSTALTSSCTSQEGNKAALYQSNKDRQTLDVDLKSARPSPNEVRKRAVEGGGGA</sequence>
<dbReference type="InterPro" id="IPR031348">
    <property type="entry name" value="PigL_N"/>
</dbReference>